<evidence type="ECO:0000313" key="4">
    <source>
        <dbReference type="Proteomes" id="UP000053433"/>
    </source>
</evidence>
<dbReference type="Proteomes" id="UP000053433">
    <property type="component" value="Unassembled WGS sequence"/>
</dbReference>
<gene>
    <name evidence="2" type="ORF">ASJ35_15790</name>
    <name evidence="1" type="ORF">TQ39_17195</name>
</gene>
<comment type="caution">
    <text evidence="1">The sequence shown here is derived from an EMBL/GenBank/DDBJ whole genome shotgun (WGS) entry which is preliminary data.</text>
</comment>
<accession>A0A0W7TMF4</accession>
<organism evidence="1 3">
    <name type="scientific">Ruthenibacterium lactatiformans</name>
    <dbReference type="NCBI Taxonomy" id="1550024"/>
    <lineage>
        <taxon>Bacteria</taxon>
        <taxon>Bacillati</taxon>
        <taxon>Bacillota</taxon>
        <taxon>Clostridia</taxon>
        <taxon>Eubacteriales</taxon>
        <taxon>Oscillospiraceae</taxon>
        <taxon>Ruthenibacterium</taxon>
    </lineage>
</organism>
<dbReference type="EMBL" id="JXXK01000036">
    <property type="protein sequence ID" value="KJF38612.1"/>
    <property type="molecule type" value="Genomic_DNA"/>
</dbReference>
<name>A0A0D8IV97_9FIRM</name>
<evidence type="ECO:0000313" key="2">
    <source>
        <dbReference type="EMBL" id="KUE75031.1"/>
    </source>
</evidence>
<dbReference type="EMBL" id="LMUA01000031">
    <property type="protein sequence ID" value="KUE75031.1"/>
    <property type="molecule type" value="Genomic_DNA"/>
</dbReference>
<evidence type="ECO:0000313" key="1">
    <source>
        <dbReference type="EMBL" id="KJF38612.1"/>
    </source>
</evidence>
<proteinExistence type="predicted"/>
<protein>
    <submittedName>
        <fullName evidence="1">Uncharacterized protein</fullName>
    </submittedName>
</protein>
<sequence>MEPETCFRFGACKNTVHLQRSFLYSLSLLRLSQQFLFFIRFNNSLVKIVVSGGSVVIFCFHADRYAVWMKIWVSSACCTGHKTGSFFVIAEMKLLFLPCTKVTSRLNRCWSCCAVPRRNLPREEGDELTTIRAALERTSRANSEMRQSLQNNILALREYFTLNAIQGIFRSKEIFDDVCRGIGLLFEYPYFLVCCVYTGKSMVFGEVSPVQFSELMSQASPSDMQSVFHSGIEEGYSYGPAVCPRCGGQMDEKAYWYFC</sequence>
<dbReference type="Proteomes" id="UP000032483">
    <property type="component" value="Unassembled WGS sequence"/>
</dbReference>
<evidence type="ECO:0000313" key="3">
    <source>
        <dbReference type="Proteomes" id="UP000032483"/>
    </source>
</evidence>
<keyword evidence="3" id="KW-1185">Reference proteome</keyword>
<accession>A0A0D8IV97</accession>
<reference evidence="1" key="1">
    <citation type="submission" date="2015-02" db="EMBL/GenBank/DDBJ databases">
        <title>A novel member of the family Ruminococcaceae isolated from human feces.</title>
        <authorList>
            <person name="Shkoporov A.N."/>
            <person name="Chaplin A.V."/>
            <person name="Motuzova O.V."/>
            <person name="Kafarskaia L.I."/>
            <person name="Khokhlova E.V."/>
            <person name="Efimov B.A."/>
        </authorList>
    </citation>
    <scope>NUCLEOTIDE SEQUENCE [LARGE SCALE GENOMIC DNA]</scope>
    <source>
        <strain evidence="1">585-1</strain>
    </source>
</reference>
<dbReference type="AlphaFoldDB" id="A0A0D8IV97"/>
<reference evidence="2 4" key="2">
    <citation type="submission" date="2015-10" db="EMBL/GenBank/DDBJ databases">
        <title>A novel member of the family Ruminococcaceae isolated from human faeces.</title>
        <authorList>
            <person name="Shkoporov A.N."/>
            <person name="Chaplin A.V."/>
            <person name="Motuzova O.V."/>
            <person name="Kafarskaia L.I."/>
            <person name="Efimov B.A."/>
        </authorList>
    </citation>
    <scope>NUCLEOTIDE SEQUENCE [LARGE SCALE GENOMIC DNA]</scope>
    <source>
        <strain evidence="2 4">668</strain>
    </source>
</reference>